<feature type="domain" description="SseB protein N-terminal" evidence="2">
    <location>
        <begin position="20"/>
        <end position="115"/>
    </location>
</feature>
<feature type="region of interest" description="Disordered" evidence="1">
    <location>
        <begin position="149"/>
        <end position="170"/>
    </location>
</feature>
<feature type="compositionally biased region" description="Low complexity" evidence="1">
    <location>
        <begin position="364"/>
        <end position="379"/>
    </location>
</feature>
<dbReference type="RefSeq" id="WP_376806679.1">
    <property type="nucleotide sequence ID" value="NZ_JBHTAC010000011.1"/>
</dbReference>
<feature type="domain" description="SseB protein N-terminal" evidence="2">
    <location>
        <begin position="444"/>
        <end position="549"/>
    </location>
</feature>
<accession>A0ABW2GVK6</accession>
<dbReference type="EMBL" id="JBHTAC010000011">
    <property type="protein sequence ID" value="MFC7243498.1"/>
    <property type="molecule type" value="Genomic_DNA"/>
</dbReference>
<dbReference type="InterPro" id="IPR009839">
    <property type="entry name" value="SseB_N"/>
</dbReference>
<gene>
    <name evidence="3" type="ORF">ACFQO7_13525</name>
</gene>
<feature type="compositionally biased region" description="Pro residues" evidence="1">
    <location>
        <begin position="210"/>
        <end position="219"/>
    </location>
</feature>
<evidence type="ECO:0000256" key="1">
    <source>
        <dbReference type="SAM" id="MobiDB-lite"/>
    </source>
</evidence>
<feature type="region of interest" description="Disordered" evidence="1">
    <location>
        <begin position="206"/>
        <end position="232"/>
    </location>
</feature>
<feature type="region of interest" description="Disordered" evidence="1">
    <location>
        <begin position="562"/>
        <end position="586"/>
    </location>
</feature>
<comment type="caution">
    <text evidence="3">The sequence shown here is derived from an EMBL/GenBank/DDBJ whole genome shotgun (WGS) entry which is preliminary data.</text>
</comment>
<name>A0ABW2GVK6_9ACTN</name>
<feature type="compositionally biased region" description="Basic and acidic residues" evidence="1">
    <location>
        <begin position="422"/>
        <end position="431"/>
    </location>
</feature>
<feature type="region of interest" description="Disordered" evidence="1">
    <location>
        <begin position="326"/>
        <end position="379"/>
    </location>
</feature>
<feature type="compositionally biased region" description="Pro residues" evidence="1">
    <location>
        <begin position="154"/>
        <end position="166"/>
    </location>
</feature>
<keyword evidence="4" id="KW-1185">Reference proteome</keyword>
<protein>
    <submittedName>
        <fullName evidence="3">SseB family protein</fullName>
    </submittedName>
</protein>
<evidence type="ECO:0000313" key="3">
    <source>
        <dbReference type="EMBL" id="MFC7243498.1"/>
    </source>
</evidence>
<feature type="region of interest" description="Disordered" evidence="1">
    <location>
        <begin position="287"/>
        <end position="309"/>
    </location>
</feature>
<feature type="compositionally biased region" description="Low complexity" evidence="1">
    <location>
        <begin position="291"/>
        <end position="300"/>
    </location>
</feature>
<organism evidence="3 4">
    <name type="scientific">Catellatospora aurea</name>
    <dbReference type="NCBI Taxonomy" id="1337874"/>
    <lineage>
        <taxon>Bacteria</taxon>
        <taxon>Bacillati</taxon>
        <taxon>Actinomycetota</taxon>
        <taxon>Actinomycetes</taxon>
        <taxon>Micromonosporales</taxon>
        <taxon>Micromonosporaceae</taxon>
        <taxon>Catellatospora</taxon>
    </lineage>
</organism>
<evidence type="ECO:0000313" key="4">
    <source>
        <dbReference type="Proteomes" id="UP001596392"/>
    </source>
</evidence>
<feature type="compositionally biased region" description="Low complexity" evidence="1">
    <location>
        <begin position="326"/>
        <end position="335"/>
    </location>
</feature>
<reference evidence="4" key="1">
    <citation type="journal article" date="2019" name="Int. J. Syst. Evol. Microbiol.">
        <title>The Global Catalogue of Microorganisms (GCM) 10K type strain sequencing project: providing services to taxonomists for standard genome sequencing and annotation.</title>
        <authorList>
            <consortium name="The Broad Institute Genomics Platform"/>
            <consortium name="The Broad Institute Genome Sequencing Center for Infectious Disease"/>
            <person name="Wu L."/>
            <person name="Ma J."/>
        </authorList>
    </citation>
    <scope>NUCLEOTIDE SEQUENCE [LARGE SCALE GENOMIC DNA]</scope>
    <source>
        <strain evidence="4">CGMCC 1.9106</strain>
    </source>
</reference>
<feature type="compositionally biased region" description="Low complexity" evidence="1">
    <location>
        <begin position="568"/>
        <end position="577"/>
    </location>
</feature>
<proteinExistence type="predicted"/>
<dbReference type="Pfam" id="PF07179">
    <property type="entry name" value="SseB"/>
    <property type="match status" value="2"/>
</dbReference>
<evidence type="ECO:0000259" key="2">
    <source>
        <dbReference type="Pfam" id="PF07179"/>
    </source>
</evidence>
<feature type="region of interest" description="Disordered" evidence="1">
    <location>
        <begin position="413"/>
        <end position="439"/>
    </location>
</feature>
<dbReference type="Proteomes" id="UP001596392">
    <property type="component" value="Unassembled WGS sequence"/>
</dbReference>
<sequence length="748" mass="78171">MGWEPATDTEIALRDALRAGDQELYFRILGRSELLLPVAGDAASARGPAGWGTWTAENRTHVLAFTSSAALRACLAEHAGPARRVPFQELATSWPNHEWWLAVDPGLPIEGYLPAWFVTQMVRGDVRIPGAPAVARGRLERLEALERAKAARTAPPPMQPRGPQQPQPAYAAHPDEELILDAEVIDVEEVRPVAAPRVHTPLAIESPVTVPQPPEPRPTVPAAQPGGRFFPADPAFSAEPVSPAAAHTFVSPATVPPPGMVPAAAPPAPAVPAAAVPPVPVPAAAPPPVPAAATPSAAEPAGPPPAVRRVEGSLFEPVSAAPAAAYPPAAEVPSPGARPGSGSLFEPVSTASAHQPVTAPPASGPAASTPGTGSLFEPVSSAVPATDATVAATPAPGAGSLFEPVSAAVTVPEVPVPPVREPGPRHERPAGPEDDFTPSNSVEEQLLEAADAGNTDAFLSTLLLATVLLPVPGGPGAPRPGEPGFTWQPRDIGGEPHIVSYTSTQTMPEPVESVPVRFVKLIATWPDPAWSFAVNPGTAVGASLPGDQLLELARWAAEMGLGGDESEPAVTTPTAGSAPPPARRDPEITEMQKVIAPSQIGYYLDRGYDRVSGFVHRAREVGHLRGAQALRSALGLTWTGSPFSADDKEIYVLRWPAYRPSLYRIPYGGQHEAAMKAMEGWVIERAPFRGNGFAPGESTEIIAEFKVDSARLPHGARLLRVDAEGKEEMVAVLDADGPRWLRTDGGEE</sequence>